<dbReference type="GO" id="GO:0005737">
    <property type="term" value="C:cytoplasm"/>
    <property type="evidence" value="ECO:0007669"/>
    <property type="project" value="UniProtKB-SubCell"/>
</dbReference>
<dbReference type="InterPro" id="IPR012724">
    <property type="entry name" value="DnaJ"/>
</dbReference>
<dbReference type="Gene3D" id="2.60.260.20">
    <property type="entry name" value="Urease metallochaperone UreE, N-terminal domain"/>
    <property type="match status" value="2"/>
</dbReference>
<dbReference type="PANTHER" id="PTHR43096">
    <property type="entry name" value="DNAJ HOMOLOG 1, MITOCHONDRIAL-RELATED"/>
    <property type="match status" value="1"/>
</dbReference>
<dbReference type="HAMAP" id="MF_01152">
    <property type="entry name" value="DnaJ"/>
    <property type="match status" value="1"/>
</dbReference>
<proteinExistence type="inferred from homology"/>
<dbReference type="InterPro" id="IPR002939">
    <property type="entry name" value="DnaJ_C"/>
</dbReference>
<feature type="binding site" evidence="12">
    <location>
        <position position="167"/>
    </location>
    <ligand>
        <name>Zn(2+)</name>
        <dbReference type="ChEBI" id="CHEBI:29105"/>
        <label>2</label>
    </ligand>
</feature>
<feature type="zinc finger region" description="CR-type" evidence="13">
    <location>
        <begin position="134"/>
        <end position="212"/>
    </location>
</feature>
<feature type="binding site" evidence="12">
    <location>
        <position position="203"/>
    </location>
    <ligand>
        <name>Zn(2+)</name>
        <dbReference type="ChEBI" id="CHEBI:29105"/>
        <label>1</label>
    </ligand>
</feature>
<dbReference type="Gene3D" id="2.10.230.10">
    <property type="entry name" value="Heat shock protein DnaJ, cysteine-rich domain"/>
    <property type="match status" value="1"/>
</dbReference>
<evidence type="ECO:0000256" key="7">
    <source>
        <dbReference type="ARBA" id="ARBA00023016"/>
    </source>
</evidence>
<dbReference type="CDD" id="cd10747">
    <property type="entry name" value="DnaJ_C"/>
    <property type="match status" value="1"/>
</dbReference>
<evidence type="ECO:0000256" key="8">
    <source>
        <dbReference type="ARBA" id="ARBA00023186"/>
    </source>
</evidence>
<dbReference type="SUPFAM" id="SSF57938">
    <property type="entry name" value="DnaJ/Hsp40 cysteine-rich domain"/>
    <property type="match status" value="1"/>
</dbReference>
<evidence type="ECO:0000256" key="1">
    <source>
        <dbReference type="ARBA" id="ARBA00022490"/>
    </source>
</evidence>
<dbReference type="FunFam" id="1.10.287.110:FF:000034">
    <property type="entry name" value="Chaperone protein DnaJ"/>
    <property type="match status" value="1"/>
</dbReference>
<dbReference type="SUPFAM" id="SSF49493">
    <property type="entry name" value="HSP40/DnaJ peptide-binding domain"/>
    <property type="match status" value="2"/>
</dbReference>
<comment type="caution">
    <text evidence="12">Lacks conserved residue(s) required for the propagation of feature annotation.</text>
</comment>
<dbReference type="GO" id="GO:0031072">
    <property type="term" value="F:heat shock protein binding"/>
    <property type="evidence" value="ECO:0007669"/>
    <property type="project" value="InterPro"/>
</dbReference>
<keyword evidence="17" id="KW-1185">Reference proteome</keyword>
<evidence type="ECO:0000259" key="14">
    <source>
        <dbReference type="PROSITE" id="PS50076"/>
    </source>
</evidence>
<dbReference type="InterPro" id="IPR036869">
    <property type="entry name" value="J_dom_sf"/>
</dbReference>
<keyword evidence="2 12" id="KW-0235">DNA replication</keyword>
<dbReference type="PANTHER" id="PTHR43096:SF48">
    <property type="entry name" value="CHAPERONE PROTEIN DNAJ"/>
    <property type="match status" value="1"/>
</dbReference>
<dbReference type="InterPro" id="IPR001305">
    <property type="entry name" value="HSP_DnaJ_Cys-rich_dom"/>
</dbReference>
<dbReference type="NCBIfam" id="NF008035">
    <property type="entry name" value="PRK10767.1"/>
    <property type="match status" value="1"/>
</dbReference>
<evidence type="ECO:0000256" key="4">
    <source>
        <dbReference type="ARBA" id="ARBA00022737"/>
    </source>
</evidence>
<feature type="binding site" evidence="12">
    <location>
        <position position="200"/>
    </location>
    <ligand>
        <name>Zn(2+)</name>
        <dbReference type="ChEBI" id="CHEBI:29105"/>
        <label>1</label>
    </ligand>
</feature>
<feature type="binding site" evidence="12">
    <location>
        <position position="189"/>
    </location>
    <ligand>
        <name>Zn(2+)</name>
        <dbReference type="ChEBI" id="CHEBI:29105"/>
        <label>2</label>
    </ligand>
</feature>
<dbReference type="GO" id="GO:0051082">
    <property type="term" value="F:unfolded protein binding"/>
    <property type="evidence" value="ECO:0007669"/>
    <property type="project" value="UniProtKB-UniRule"/>
</dbReference>
<dbReference type="GO" id="GO:0006260">
    <property type="term" value="P:DNA replication"/>
    <property type="evidence" value="ECO:0007669"/>
    <property type="project" value="UniProtKB-KW"/>
</dbReference>
<keyword evidence="3 12" id="KW-0479">Metal-binding</keyword>
<gene>
    <name evidence="16" type="primary">dnaJ_2</name>
    <name evidence="12" type="synonym">dnaJ</name>
    <name evidence="16" type="ORF">Spb1_36850</name>
</gene>
<dbReference type="GO" id="GO:0005524">
    <property type="term" value="F:ATP binding"/>
    <property type="evidence" value="ECO:0007669"/>
    <property type="project" value="InterPro"/>
</dbReference>
<keyword evidence="4 12" id="KW-0677">Repeat</keyword>
<dbReference type="InterPro" id="IPR036410">
    <property type="entry name" value="HSP_DnaJ_Cys-rich_dom_sf"/>
</dbReference>
<dbReference type="SMART" id="SM00271">
    <property type="entry name" value="DnaJ"/>
    <property type="match status" value="1"/>
</dbReference>
<comment type="similarity">
    <text evidence="10 12">Belongs to the DnaJ family.</text>
</comment>
<evidence type="ECO:0000256" key="11">
    <source>
        <dbReference type="ARBA" id="ARBA00067609"/>
    </source>
</evidence>
<dbReference type="OrthoDB" id="9779889at2"/>
<comment type="subcellular location">
    <subcellularLocation>
        <location evidence="12">Cytoplasm</location>
    </subcellularLocation>
</comment>
<feature type="binding site" evidence="12">
    <location>
        <position position="186"/>
    </location>
    <ligand>
        <name>Zn(2+)</name>
        <dbReference type="ChEBI" id="CHEBI:29105"/>
        <label>2</label>
    </ligand>
</feature>
<accession>A0A518GT22</accession>
<dbReference type="InterPro" id="IPR008971">
    <property type="entry name" value="HSP40/DnaJ_pept-bd"/>
</dbReference>
<dbReference type="Pfam" id="PF01556">
    <property type="entry name" value="DnaJ_C"/>
    <property type="match status" value="1"/>
</dbReference>
<feature type="domain" description="CR-type" evidence="15">
    <location>
        <begin position="134"/>
        <end position="212"/>
    </location>
</feature>
<comment type="subunit">
    <text evidence="12">Homodimer.</text>
</comment>
<evidence type="ECO:0000256" key="3">
    <source>
        <dbReference type="ARBA" id="ARBA00022723"/>
    </source>
</evidence>
<dbReference type="KEGG" id="peh:Spb1_36850"/>
<keyword evidence="5 12" id="KW-0863">Zinc-finger</keyword>
<dbReference type="Pfam" id="PF00684">
    <property type="entry name" value="DnaJ_CXXCXGXG"/>
    <property type="match status" value="1"/>
</dbReference>
<dbReference type="PROSITE" id="PS51188">
    <property type="entry name" value="ZF_CR"/>
    <property type="match status" value="1"/>
</dbReference>
<keyword evidence="7 12" id="KW-0346">Stress response</keyword>
<dbReference type="PROSITE" id="PS50076">
    <property type="entry name" value="DNAJ_2"/>
    <property type="match status" value="1"/>
</dbReference>
<comment type="cofactor">
    <cofactor evidence="12">
        <name>Zn(2+)</name>
        <dbReference type="ChEBI" id="CHEBI:29105"/>
    </cofactor>
    <text evidence="12">Binds 2 Zn(2+) ions per monomer.</text>
</comment>
<dbReference type="AlphaFoldDB" id="A0A518GT22"/>
<keyword evidence="1 12" id="KW-0963">Cytoplasm</keyword>
<dbReference type="FunFam" id="2.60.260.20:FF:000005">
    <property type="entry name" value="Chaperone protein dnaJ 1, mitochondrial"/>
    <property type="match status" value="1"/>
</dbReference>
<comment type="domain">
    <text evidence="12">The J domain is necessary and sufficient to stimulate DnaK ATPase activity. Zinc center 1 plays an important role in the autonomous, DnaK-independent chaperone activity of DnaJ. Zinc center 2 is essential for interaction with DnaK and for DnaJ activity.</text>
</comment>
<evidence type="ECO:0000256" key="6">
    <source>
        <dbReference type="ARBA" id="ARBA00022833"/>
    </source>
</evidence>
<sequence length="377" mass="41295">MMTSKRDYYEILGVEKTATAEELKKAYRKLAAKHHPDRNPGSEEAIYAFKECSEAFEVLYDSDKRARYDRYGHAGVQGGSGGFQDVDDIFGAFGDLFGDMFGGGGRRRPGGSRGRRGSDLRSKLVIDLVEAAVGCARELEIEKHERCKTCSGSGAAPGSSPEKCEYCGGRGQVVQSQGFFRVQITCPVCRGEGTVVRQKCETCRGSRFTPTKVRLEVKVPAGVDNDMQLCIRGEGEPGEGGGPPGDLYVDIVVRKHKLFERMGRDLGFRLPVTYAQACLGTELEIPILTGKHNLVVPAGTQPGDVIRIRGHGMPDPHSGQRGDLLVEVQVEVPKKLSKKHEELLRQMAELDSKQVSPHRKTFFETIKDLFAGGDSNS</sequence>
<feature type="binding site" evidence="12">
    <location>
        <position position="147"/>
    </location>
    <ligand>
        <name>Zn(2+)</name>
        <dbReference type="ChEBI" id="CHEBI:29105"/>
        <label>1</label>
    </ligand>
</feature>
<reference evidence="16 17" key="1">
    <citation type="submission" date="2019-02" db="EMBL/GenBank/DDBJ databases">
        <title>Deep-cultivation of Planctomycetes and their phenomic and genomic characterization uncovers novel biology.</title>
        <authorList>
            <person name="Wiegand S."/>
            <person name="Jogler M."/>
            <person name="Boedeker C."/>
            <person name="Pinto D."/>
            <person name="Vollmers J."/>
            <person name="Rivas-Marin E."/>
            <person name="Kohn T."/>
            <person name="Peeters S.H."/>
            <person name="Heuer A."/>
            <person name="Rast P."/>
            <person name="Oberbeckmann S."/>
            <person name="Bunk B."/>
            <person name="Jeske O."/>
            <person name="Meyerdierks A."/>
            <person name="Storesund J.E."/>
            <person name="Kallscheuer N."/>
            <person name="Luecker S."/>
            <person name="Lage O.M."/>
            <person name="Pohl T."/>
            <person name="Merkel B.J."/>
            <person name="Hornburger P."/>
            <person name="Mueller R.-W."/>
            <person name="Bruemmer F."/>
            <person name="Labrenz M."/>
            <person name="Spormann A.M."/>
            <person name="Op den Camp H."/>
            <person name="Overmann J."/>
            <person name="Amann R."/>
            <person name="Jetten M.S.M."/>
            <person name="Mascher T."/>
            <person name="Medema M.H."/>
            <person name="Devos D.P."/>
            <person name="Kaster A.-K."/>
            <person name="Ovreas L."/>
            <person name="Rohde M."/>
            <person name="Galperin M.Y."/>
            <person name="Jogler C."/>
        </authorList>
    </citation>
    <scope>NUCLEOTIDE SEQUENCE [LARGE SCALE GENOMIC DNA]</scope>
    <source>
        <strain evidence="16 17">Spb1</strain>
    </source>
</reference>
<feature type="binding site" evidence="12">
    <location>
        <position position="150"/>
    </location>
    <ligand>
        <name>Zn(2+)</name>
        <dbReference type="ChEBI" id="CHEBI:29105"/>
        <label>1</label>
    </ligand>
</feature>
<feature type="domain" description="J" evidence="14">
    <location>
        <begin position="7"/>
        <end position="72"/>
    </location>
</feature>
<comment type="function">
    <text evidence="9 12">Participates actively in the response to hyperosmotic and heat shock by preventing the aggregation of stress-denatured proteins and by disaggregating proteins, also in an autonomous, DnaK-independent fashion. Unfolded proteins bind initially to DnaJ; upon interaction with the DnaJ-bound protein, DnaK hydrolyzes its bound ATP, resulting in the formation of a stable complex. GrpE releases ADP from DnaK; ATP binding to DnaK triggers the release of the substrate protein, thus completing the reaction cycle. Several rounds of ATP-dependent interactions between DnaJ, DnaK and GrpE are required for fully efficient folding. Also involved, together with DnaK and GrpE, in the DNA replication of plasmids through activation of initiation proteins.</text>
</comment>
<dbReference type="FunFam" id="2.10.230.10:FF:000002">
    <property type="entry name" value="Molecular chaperone DnaJ"/>
    <property type="match status" value="1"/>
</dbReference>
<evidence type="ECO:0000256" key="10">
    <source>
        <dbReference type="ARBA" id="ARBA00061004"/>
    </source>
</evidence>
<dbReference type="NCBIfam" id="TIGR02349">
    <property type="entry name" value="DnaJ_bact"/>
    <property type="match status" value="1"/>
</dbReference>
<dbReference type="GO" id="GO:0009408">
    <property type="term" value="P:response to heat"/>
    <property type="evidence" value="ECO:0007669"/>
    <property type="project" value="InterPro"/>
</dbReference>
<name>A0A518GT22_9PLAN</name>
<evidence type="ECO:0000256" key="2">
    <source>
        <dbReference type="ARBA" id="ARBA00022705"/>
    </source>
</evidence>
<dbReference type="GO" id="GO:0042026">
    <property type="term" value="P:protein refolding"/>
    <property type="evidence" value="ECO:0007669"/>
    <property type="project" value="TreeGrafter"/>
</dbReference>
<dbReference type="SUPFAM" id="SSF46565">
    <property type="entry name" value="Chaperone J-domain"/>
    <property type="match status" value="1"/>
</dbReference>
<feature type="binding site" evidence="12">
    <location>
        <position position="164"/>
    </location>
    <ligand>
        <name>Zn(2+)</name>
        <dbReference type="ChEBI" id="CHEBI:29105"/>
        <label>2</label>
    </ligand>
</feature>
<evidence type="ECO:0000256" key="5">
    <source>
        <dbReference type="ARBA" id="ARBA00022771"/>
    </source>
</evidence>
<evidence type="ECO:0000313" key="16">
    <source>
        <dbReference type="EMBL" id="QDV31740.1"/>
    </source>
</evidence>
<dbReference type="PRINTS" id="PR00625">
    <property type="entry name" value="JDOMAIN"/>
</dbReference>
<dbReference type="GO" id="GO:0008270">
    <property type="term" value="F:zinc ion binding"/>
    <property type="evidence" value="ECO:0007669"/>
    <property type="project" value="UniProtKB-UniRule"/>
</dbReference>
<dbReference type="Pfam" id="PF00226">
    <property type="entry name" value="DnaJ"/>
    <property type="match status" value="1"/>
</dbReference>
<evidence type="ECO:0000256" key="9">
    <source>
        <dbReference type="ARBA" id="ARBA00053423"/>
    </source>
</evidence>
<dbReference type="EMBL" id="CP036299">
    <property type="protein sequence ID" value="QDV31740.1"/>
    <property type="molecule type" value="Genomic_DNA"/>
</dbReference>
<dbReference type="Proteomes" id="UP000315349">
    <property type="component" value="Chromosome"/>
</dbReference>
<dbReference type="Gene3D" id="1.10.287.110">
    <property type="entry name" value="DnaJ domain"/>
    <property type="match status" value="1"/>
</dbReference>
<dbReference type="CDD" id="cd06257">
    <property type="entry name" value="DnaJ"/>
    <property type="match status" value="1"/>
</dbReference>
<evidence type="ECO:0000256" key="13">
    <source>
        <dbReference type="PROSITE-ProRule" id="PRU00546"/>
    </source>
</evidence>
<evidence type="ECO:0000313" key="17">
    <source>
        <dbReference type="Proteomes" id="UP000315349"/>
    </source>
</evidence>
<protein>
    <recommendedName>
        <fullName evidence="11 12">Chaperone protein DnaJ</fullName>
    </recommendedName>
</protein>
<dbReference type="InterPro" id="IPR001623">
    <property type="entry name" value="DnaJ_domain"/>
</dbReference>
<evidence type="ECO:0000256" key="12">
    <source>
        <dbReference type="HAMAP-Rule" id="MF_01152"/>
    </source>
</evidence>
<organism evidence="16 17">
    <name type="scientific">Planctopirus ephydatiae</name>
    <dbReference type="NCBI Taxonomy" id="2528019"/>
    <lineage>
        <taxon>Bacteria</taxon>
        <taxon>Pseudomonadati</taxon>
        <taxon>Planctomycetota</taxon>
        <taxon>Planctomycetia</taxon>
        <taxon>Planctomycetales</taxon>
        <taxon>Planctomycetaceae</taxon>
        <taxon>Planctopirus</taxon>
    </lineage>
</organism>
<dbReference type="CDD" id="cd10719">
    <property type="entry name" value="DnaJ_zf"/>
    <property type="match status" value="1"/>
</dbReference>
<evidence type="ECO:0000259" key="15">
    <source>
        <dbReference type="PROSITE" id="PS51188"/>
    </source>
</evidence>
<keyword evidence="8 12" id="KW-0143">Chaperone</keyword>
<keyword evidence="6 12" id="KW-0862">Zinc</keyword>